<dbReference type="Proteomes" id="UP000078582">
    <property type="component" value="Chromosome"/>
</dbReference>
<reference evidence="1 2" key="1">
    <citation type="submission" date="2016-03" db="EMBL/GenBank/DDBJ databases">
        <title>Pediococcus and Lactobacillus from brewery environment - whole genome sequencing and assembly.</title>
        <authorList>
            <person name="Behr J."/>
            <person name="Geissler A.J."/>
            <person name="Vogel R.F."/>
        </authorList>
    </citation>
    <scope>NUCLEOTIDE SEQUENCE [LARGE SCALE GENOMIC DNA]</scope>
    <source>
        <strain evidence="1 2">TMW 1.1989</strain>
    </source>
</reference>
<evidence type="ECO:0000313" key="2">
    <source>
        <dbReference type="Proteomes" id="UP000078582"/>
    </source>
</evidence>
<sequence>MRYNQGPAVEAYQRQWGTATHDDVLLFQLLAVGMFQSGLTWWEAAGKRDVFRRNFCKMVPTEVAKMTSTDIEKALVAPGMIPDRRKAYALVTNAQAFHQVQSEFGSFATYLWGFVNNQPIVNTYQQDDDIPTTSPIAEKVARDLKQWGFKYVGPIVTTMFLRASGLIIDQVLPFNR</sequence>
<dbReference type="PANTHER" id="PTHR31116">
    <property type="entry name" value="OS04G0501200 PROTEIN"/>
    <property type="match status" value="1"/>
</dbReference>
<dbReference type="STRING" id="375175.AYR53_04120"/>
<dbReference type="PANTHER" id="PTHR31116:SF29">
    <property type="entry name" value="DNA GLYCOSYLASE SUPERFAMILY PROTEIN"/>
    <property type="match status" value="1"/>
</dbReference>
<dbReference type="InterPro" id="IPR011257">
    <property type="entry name" value="DNA_glycosylase"/>
</dbReference>
<dbReference type="GO" id="GO:0006284">
    <property type="term" value="P:base-excision repair"/>
    <property type="evidence" value="ECO:0007669"/>
    <property type="project" value="InterPro"/>
</dbReference>
<dbReference type="InterPro" id="IPR005019">
    <property type="entry name" value="Adenine_glyco"/>
</dbReference>
<dbReference type="SUPFAM" id="SSF48150">
    <property type="entry name" value="DNA-glycosylase"/>
    <property type="match status" value="1"/>
</dbReference>
<accession>A0A192H3X8</accession>
<gene>
    <name evidence="1" type="ORF">AYR53_04120</name>
</gene>
<dbReference type="AlphaFoldDB" id="A0A192H3X8"/>
<organism evidence="1 2">
    <name type="scientific">Loigolactobacillus backii</name>
    <dbReference type="NCBI Taxonomy" id="375175"/>
    <lineage>
        <taxon>Bacteria</taxon>
        <taxon>Bacillati</taxon>
        <taxon>Bacillota</taxon>
        <taxon>Bacilli</taxon>
        <taxon>Lactobacillales</taxon>
        <taxon>Lactobacillaceae</taxon>
        <taxon>Loigolactobacillus</taxon>
    </lineage>
</organism>
<dbReference type="EMBL" id="CP014873">
    <property type="protein sequence ID" value="ANK63524.1"/>
    <property type="molecule type" value="Genomic_DNA"/>
</dbReference>
<evidence type="ECO:0000313" key="1">
    <source>
        <dbReference type="EMBL" id="ANK63524.1"/>
    </source>
</evidence>
<dbReference type="KEGG" id="lbt:AYR52_09565"/>
<proteinExistence type="predicted"/>
<protein>
    <submittedName>
        <fullName evidence="1">Uncharacterized protein</fullName>
    </submittedName>
</protein>
<dbReference type="GO" id="GO:0008725">
    <property type="term" value="F:DNA-3-methyladenine glycosylase activity"/>
    <property type="evidence" value="ECO:0007669"/>
    <property type="project" value="InterPro"/>
</dbReference>
<keyword evidence="2" id="KW-1185">Reference proteome</keyword>
<name>A0A192H3X8_9LACO</name>
<dbReference type="Gene3D" id="1.10.340.30">
    <property type="entry name" value="Hypothetical protein, domain 2"/>
    <property type="match status" value="1"/>
</dbReference>
<dbReference type="Pfam" id="PF03352">
    <property type="entry name" value="Adenine_glyco"/>
    <property type="match status" value="1"/>
</dbReference>